<dbReference type="Proteomes" id="UP001140087">
    <property type="component" value="Unassembled WGS sequence"/>
</dbReference>
<evidence type="ECO:0000313" key="2">
    <source>
        <dbReference type="Proteomes" id="UP001140087"/>
    </source>
</evidence>
<evidence type="ECO:0000313" key="1">
    <source>
        <dbReference type="EMBL" id="KAJ2803920.1"/>
    </source>
</evidence>
<proteinExistence type="predicted"/>
<dbReference type="EMBL" id="JANBUN010000420">
    <property type="protein sequence ID" value="KAJ2803920.1"/>
    <property type="molecule type" value="Genomic_DNA"/>
</dbReference>
<organism evidence="1 2">
    <name type="scientific">Coemansia helicoidea</name>
    <dbReference type="NCBI Taxonomy" id="1286919"/>
    <lineage>
        <taxon>Eukaryota</taxon>
        <taxon>Fungi</taxon>
        <taxon>Fungi incertae sedis</taxon>
        <taxon>Zoopagomycota</taxon>
        <taxon>Kickxellomycotina</taxon>
        <taxon>Kickxellomycetes</taxon>
        <taxon>Kickxellales</taxon>
        <taxon>Kickxellaceae</taxon>
        <taxon>Coemansia</taxon>
    </lineage>
</organism>
<name>A0ACC1LA45_9FUNG</name>
<protein>
    <submittedName>
        <fullName evidence="1">Uncharacterized protein</fullName>
    </submittedName>
</protein>
<gene>
    <name evidence="1" type="ORF">H4R21_001846</name>
</gene>
<reference evidence="1" key="1">
    <citation type="submission" date="2022-07" db="EMBL/GenBank/DDBJ databases">
        <title>Phylogenomic reconstructions and comparative analyses of Kickxellomycotina fungi.</title>
        <authorList>
            <person name="Reynolds N.K."/>
            <person name="Stajich J.E."/>
            <person name="Barry K."/>
            <person name="Grigoriev I.V."/>
            <person name="Crous P."/>
            <person name="Smith M.E."/>
        </authorList>
    </citation>
    <scope>NUCLEOTIDE SEQUENCE</scope>
    <source>
        <strain evidence="1">BCRC 34780</strain>
    </source>
</reference>
<sequence length="143" mass="15880">MMEWMDDDIASFIDTNSNSNHIAVLPALKSMKLDPVSTFGEDKGTADVEQYRQRLHLPALGTLHIRCNDDECFLWSSTVLPAHMESLHLQITDAACEAIAQTTLPKVRRLILKVRAGSRGELFRTTINFDAVNHILSSAGGDE</sequence>
<keyword evidence="2" id="KW-1185">Reference proteome</keyword>
<feature type="non-terminal residue" evidence="1">
    <location>
        <position position="143"/>
    </location>
</feature>
<comment type="caution">
    <text evidence="1">The sequence shown here is derived from an EMBL/GenBank/DDBJ whole genome shotgun (WGS) entry which is preliminary data.</text>
</comment>
<accession>A0ACC1LA45</accession>